<keyword evidence="2" id="KW-0067">ATP-binding</keyword>
<evidence type="ECO:0000313" key="7">
    <source>
        <dbReference type="Proteomes" id="UP000182584"/>
    </source>
</evidence>
<dbReference type="SMART" id="SM00534">
    <property type="entry name" value="MUTSac"/>
    <property type="match status" value="1"/>
</dbReference>
<sequence length="572" mass="65199">MQVYVTVLGIIVAILVIAAILGKRNEKRAERFYRNKFIKNWGKEPTIDIRDSRRQAIPKYYENHKEDTALDDITWNDLGLDAVYDRINYCNSGAGQEYLYYRLRTPMQADDFESFEQQVDNFTAKEDLRVDTQLIFARMSNFGKHSLYDYIGSLDDLKMSSRLPHMIADLLMLISIAGCFFKFEVFFIIIIACLLYNAVTYFIIKGDISPYLYIFGYINRMLGGIDMFKSVKDEVLAKETRELFEYEKETDAFRRGSWIILDPARLSNSGDPMNMLLDYICMFTHIDLFKFKSMYKFVKTHGQLLDSIVTTLGRIETEISVACYRASLDGKYCLPEFETLKGEKDIDKDSSEDLSYNAADLYHPCMKNPVVNSITADKGVLITGSNASGKSTFLKTSAIAAVMAQTIHTVTGSSYKAPIYRIYSSMALRDDLAGGDSYYIVEIKSLKRILDAAASEGSRIFCLIDEVLRGTNTIERIAASTQILKSLDKKNIQCFAATHDIELTDLLKDYYDNYHFEGEVTDNDVHFSYRIQKGPATTRNAIKLLSMIGYDTTIVEDAQKMADDFTRTGIWA</sequence>
<keyword evidence="4" id="KW-0812">Transmembrane</keyword>
<dbReference type="eggNOG" id="COG0249">
    <property type="taxonomic scope" value="Bacteria"/>
</dbReference>
<feature type="domain" description="DNA mismatch repair proteins mutS family" evidence="5">
    <location>
        <begin position="377"/>
        <end position="563"/>
    </location>
</feature>
<evidence type="ECO:0000256" key="1">
    <source>
        <dbReference type="ARBA" id="ARBA00022741"/>
    </source>
</evidence>
<dbReference type="InterPro" id="IPR000432">
    <property type="entry name" value="DNA_mismatch_repair_MutS_C"/>
</dbReference>
<keyword evidence="4" id="KW-1133">Transmembrane helix</keyword>
<keyword evidence="3" id="KW-0238">DNA-binding</keyword>
<dbReference type="InterPro" id="IPR027417">
    <property type="entry name" value="P-loop_NTPase"/>
</dbReference>
<protein>
    <submittedName>
        <fullName evidence="6">MutS domain V</fullName>
    </submittedName>
</protein>
<evidence type="ECO:0000256" key="2">
    <source>
        <dbReference type="ARBA" id="ARBA00022840"/>
    </source>
</evidence>
<dbReference type="GO" id="GO:0005829">
    <property type="term" value="C:cytosol"/>
    <property type="evidence" value="ECO:0007669"/>
    <property type="project" value="TreeGrafter"/>
</dbReference>
<dbReference type="PANTHER" id="PTHR11361">
    <property type="entry name" value="DNA MISMATCH REPAIR PROTEIN MUTS FAMILY MEMBER"/>
    <property type="match status" value="1"/>
</dbReference>
<evidence type="ECO:0000259" key="5">
    <source>
        <dbReference type="SMART" id="SM00534"/>
    </source>
</evidence>
<evidence type="ECO:0000313" key="6">
    <source>
        <dbReference type="EMBL" id="SES05134.1"/>
    </source>
</evidence>
<dbReference type="Gene3D" id="3.40.50.300">
    <property type="entry name" value="P-loop containing nucleotide triphosphate hydrolases"/>
    <property type="match status" value="1"/>
</dbReference>
<evidence type="ECO:0000256" key="3">
    <source>
        <dbReference type="ARBA" id="ARBA00023125"/>
    </source>
</evidence>
<dbReference type="AlphaFoldDB" id="A0A1H9U7L1"/>
<gene>
    <name evidence="6" type="ORF">SAMN04487884_11779</name>
</gene>
<feature type="transmembrane region" description="Helical" evidence="4">
    <location>
        <begin position="6"/>
        <end position="22"/>
    </location>
</feature>
<dbReference type="GO" id="GO:0006298">
    <property type="term" value="P:mismatch repair"/>
    <property type="evidence" value="ECO:0007669"/>
    <property type="project" value="InterPro"/>
</dbReference>
<name>A0A1H9U7L1_BUTFI</name>
<organism evidence="6 7">
    <name type="scientific">Butyrivibrio fibrisolvens</name>
    <dbReference type="NCBI Taxonomy" id="831"/>
    <lineage>
        <taxon>Bacteria</taxon>
        <taxon>Bacillati</taxon>
        <taxon>Bacillota</taxon>
        <taxon>Clostridia</taxon>
        <taxon>Lachnospirales</taxon>
        <taxon>Lachnospiraceae</taxon>
        <taxon>Butyrivibrio</taxon>
    </lineage>
</organism>
<keyword evidence="1" id="KW-0547">Nucleotide-binding</keyword>
<dbReference type="SUPFAM" id="SSF52540">
    <property type="entry name" value="P-loop containing nucleoside triphosphate hydrolases"/>
    <property type="match status" value="1"/>
</dbReference>
<dbReference type="RefSeq" id="WP_074756939.1">
    <property type="nucleotide sequence ID" value="NZ_FOGJ01000017.1"/>
</dbReference>
<dbReference type="InterPro" id="IPR045076">
    <property type="entry name" value="MutS"/>
</dbReference>
<accession>A0A1H9U7L1</accession>
<dbReference type="Pfam" id="PF00488">
    <property type="entry name" value="MutS_V"/>
    <property type="match status" value="1"/>
</dbReference>
<reference evidence="6 7" key="1">
    <citation type="submission" date="2016-10" db="EMBL/GenBank/DDBJ databases">
        <authorList>
            <person name="de Groot N.N."/>
        </authorList>
    </citation>
    <scope>NUCLEOTIDE SEQUENCE [LARGE SCALE GENOMIC DNA]</scope>
    <source>
        <strain evidence="6 7">AR40</strain>
    </source>
</reference>
<dbReference type="GO" id="GO:0005524">
    <property type="term" value="F:ATP binding"/>
    <property type="evidence" value="ECO:0007669"/>
    <property type="project" value="UniProtKB-KW"/>
</dbReference>
<dbReference type="GO" id="GO:0140664">
    <property type="term" value="F:ATP-dependent DNA damage sensor activity"/>
    <property type="evidence" value="ECO:0007669"/>
    <property type="project" value="InterPro"/>
</dbReference>
<feature type="transmembrane region" description="Helical" evidence="4">
    <location>
        <begin position="170"/>
        <end position="199"/>
    </location>
</feature>
<dbReference type="Proteomes" id="UP000182584">
    <property type="component" value="Unassembled WGS sequence"/>
</dbReference>
<proteinExistence type="predicted"/>
<keyword evidence="4" id="KW-0472">Membrane</keyword>
<dbReference type="GO" id="GO:0030983">
    <property type="term" value="F:mismatched DNA binding"/>
    <property type="evidence" value="ECO:0007669"/>
    <property type="project" value="InterPro"/>
</dbReference>
<evidence type="ECO:0000256" key="4">
    <source>
        <dbReference type="SAM" id="Phobius"/>
    </source>
</evidence>
<dbReference type="PANTHER" id="PTHR11361:SF152">
    <property type="entry name" value="DNA MISMATCH REPAIR PROTEIN"/>
    <property type="match status" value="1"/>
</dbReference>
<dbReference type="EMBL" id="FOGJ01000017">
    <property type="protein sequence ID" value="SES05134.1"/>
    <property type="molecule type" value="Genomic_DNA"/>
</dbReference>